<evidence type="ECO:0000259" key="1">
    <source>
        <dbReference type="Pfam" id="PF12146"/>
    </source>
</evidence>
<dbReference type="KEGG" id="cyp:PCC8801_3417"/>
<dbReference type="RefSeq" id="WP_012596645.1">
    <property type="nucleotide sequence ID" value="NC_011726.1"/>
</dbReference>
<evidence type="ECO:0000313" key="2">
    <source>
        <dbReference type="EMBL" id="ACK67385.1"/>
    </source>
</evidence>
<dbReference type="Proteomes" id="UP000008204">
    <property type="component" value="Chromosome"/>
</dbReference>
<organism evidence="2 3">
    <name type="scientific">Rippkaea orientalis (strain PCC 8801 / RF-1)</name>
    <name type="common">Cyanothece sp. (strain PCC 8801)</name>
    <dbReference type="NCBI Taxonomy" id="41431"/>
    <lineage>
        <taxon>Bacteria</taxon>
        <taxon>Bacillati</taxon>
        <taxon>Cyanobacteriota</taxon>
        <taxon>Cyanophyceae</taxon>
        <taxon>Oscillatoriophycideae</taxon>
        <taxon>Chroococcales</taxon>
        <taxon>Aphanothecaceae</taxon>
        <taxon>Rippkaea</taxon>
        <taxon>Rippkaea orientalis</taxon>
    </lineage>
</organism>
<dbReference type="Gene3D" id="3.40.50.1820">
    <property type="entry name" value="alpha/beta hydrolase"/>
    <property type="match status" value="1"/>
</dbReference>
<dbReference type="InterPro" id="IPR022742">
    <property type="entry name" value="Hydrolase_4"/>
</dbReference>
<dbReference type="EMBL" id="CP001287">
    <property type="protein sequence ID" value="ACK67385.1"/>
    <property type="molecule type" value="Genomic_DNA"/>
</dbReference>
<dbReference type="Pfam" id="PF12146">
    <property type="entry name" value="Hydrolase_4"/>
    <property type="match status" value="1"/>
</dbReference>
<accession>B7K0A1</accession>
<name>B7K0A1_RIPO1</name>
<dbReference type="AlphaFoldDB" id="B7K0A1"/>
<dbReference type="InterPro" id="IPR029058">
    <property type="entry name" value="AB_hydrolase_fold"/>
</dbReference>
<evidence type="ECO:0000313" key="3">
    <source>
        <dbReference type="Proteomes" id="UP000008204"/>
    </source>
</evidence>
<dbReference type="OrthoDB" id="9786110at2"/>
<proteinExistence type="predicted"/>
<dbReference type="STRING" id="41431.PCC8801_3417"/>
<sequence>MSEQIWHQYYQEVLQLEPEAIRPGSEPRLMNQGKKVENAIVLLHGLSDSPFYMNAIGHKFYEMGFNVLLPLFPAHGLQDSQLAEKSFNSSHLLDRWKEAVNYAVSQAKTMGNKVSIGGLSMGGTLSLYHALTYPHDINGGLFLFSAAIDLGEKREDLLNANNEFADIFKFFVDKVRSRDRASLIGENPYTYSWIPLGTIQNLSTLIEEIEKKYPSKQVRYNDLKQPLFVAHSEFDEAIAINELELLVNNHPETFLKTEFYRIKKDFFVTHARLILAENVYANETSGTKGEPLECKNPFFEDMMESVKRFVDYHLA</sequence>
<protein>
    <submittedName>
        <fullName evidence="2">Phospholipase/Carboxylesterase</fullName>
    </submittedName>
</protein>
<dbReference type="SUPFAM" id="SSF53474">
    <property type="entry name" value="alpha/beta-Hydrolases"/>
    <property type="match status" value="1"/>
</dbReference>
<reference evidence="3" key="1">
    <citation type="journal article" date="2011" name="MBio">
        <title>Novel metabolic attributes of the genus Cyanothece, comprising a group of unicellular nitrogen-fixing Cyanobacteria.</title>
        <authorList>
            <person name="Bandyopadhyay A."/>
            <person name="Elvitigala T."/>
            <person name="Welsh E."/>
            <person name="Stockel J."/>
            <person name="Liberton M."/>
            <person name="Min H."/>
            <person name="Sherman L.A."/>
            <person name="Pakrasi H.B."/>
        </authorList>
    </citation>
    <scope>NUCLEOTIDE SEQUENCE [LARGE SCALE GENOMIC DNA]</scope>
    <source>
        <strain evidence="3">PCC 8801</strain>
    </source>
</reference>
<dbReference type="HOGENOM" id="CLU_899979_0_0_3"/>
<gene>
    <name evidence="2" type="ordered locus">PCC8801_3417</name>
</gene>
<feature type="domain" description="Serine aminopeptidase S33" evidence="1">
    <location>
        <begin position="35"/>
        <end position="248"/>
    </location>
</feature>
<dbReference type="eggNOG" id="COG1647">
    <property type="taxonomic scope" value="Bacteria"/>
</dbReference>
<keyword evidence="3" id="KW-1185">Reference proteome</keyword>